<evidence type="ECO:0000256" key="9">
    <source>
        <dbReference type="ARBA" id="ARBA00023004"/>
    </source>
</evidence>
<dbReference type="NCBIfam" id="TIGR00604">
    <property type="entry name" value="rad3"/>
    <property type="match status" value="1"/>
</dbReference>
<evidence type="ECO:0000256" key="5">
    <source>
        <dbReference type="ARBA" id="ARBA00022741"/>
    </source>
</evidence>
<keyword evidence="9" id="KW-0408">Iron</keyword>
<dbReference type="Proteomes" id="UP000695022">
    <property type="component" value="Unplaced"/>
</dbReference>
<dbReference type="InterPro" id="IPR045028">
    <property type="entry name" value="DinG/Rad3-like"/>
</dbReference>
<dbReference type="PROSITE" id="PS51193">
    <property type="entry name" value="HELICASE_ATP_BIND_2"/>
    <property type="match status" value="1"/>
</dbReference>
<dbReference type="PANTHER" id="PTHR11472:SF41">
    <property type="entry name" value="ATP-DEPENDENT DNA HELICASE DDX11-RELATED"/>
    <property type="match status" value="1"/>
</dbReference>
<evidence type="ECO:0000256" key="4">
    <source>
        <dbReference type="ARBA" id="ARBA00022723"/>
    </source>
</evidence>
<feature type="domain" description="Helicase ATP-binding" evidence="14">
    <location>
        <begin position="22"/>
        <end position="446"/>
    </location>
</feature>
<dbReference type="InterPro" id="IPR014013">
    <property type="entry name" value="Helic_SF1/SF2_ATP-bd_DinG/Rad3"/>
</dbReference>
<dbReference type="SMART" id="SM00491">
    <property type="entry name" value="HELICc2"/>
    <property type="match status" value="1"/>
</dbReference>
<evidence type="ECO:0000256" key="1">
    <source>
        <dbReference type="ARBA" id="ARBA00001966"/>
    </source>
</evidence>
<dbReference type="Pfam" id="PF13307">
    <property type="entry name" value="Helicase_C_2"/>
    <property type="match status" value="1"/>
</dbReference>
<evidence type="ECO:0000256" key="8">
    <source>
        <dbReference type="ARBA" id="ARBA00022840"/>
    </source>
</evidence>
<evidence type="ECO:0000256" key="7">
    <source>
        <dbReference type="ARBA" id="ARBA00022806"/>
    </source>
</evidence>
<keyword evidence="4" id="KW-0479">Metal-binding</keyword>
<evidence type="ECO:0000256" key="2">
    <source>
        <dbReference type="ARBA" id="ARBA00004123"/>
    </source>
</evidence>
<dbReference type="RefSeq" id="XP_014677193.1">
    <property type="nucleotide sequence ID" value="XM_014821707.1"/>
</dbReference>
<reference evidence="16" key="1">
    <citation type="submission" date="2025-08" db="UniProtKB">
        <authorList>
            <consortium name="RefSeq"/>
        </authorList>
    </citation>
    <scope>IDENTIFICATION</scope>
</reference>
<dbReference type="CDD" id="cd18788">
    <property type="entry name" value="SF2_C_XPD"/>
    <property type="match status" value="1"/>
</dbReference>
<keyword evidence="7 16" id="KW-0347">Helicase</keyword>
<comment type="cofactor">
    <cofactor evidence="1">
        <name>[4Fe-4S] cluster</name>
        <dbReference type="ChEBI" id="CHEBI:49883"/>
    </cofactor>
</comment>
<dbReference type="InterPro" id="IPR010614">
    <property type="entry name" value="RAD3-like_helicase_DEAD"/>
</dbReference>
<evidence type="ECO:0000256" key="11">
    <source>
        <dbReference type="ARBA" id="ARBA00023235"/>
    </source>
</evidence>
<dbReference type="InterPro" id="IPR027417">
    <property type="entry name" value="P-loop_NTPase"/>
</dbReference>
<dbReference type="InterPro" id="IPR006554">
    <property type="entry name" value="Helicase-like_DEXD_c2"/>
</dbReference>
<keyword evidence="5" id="KW-0547">Nucleotide-binding</keyword>
<keyword evidence="8" id="KW-0067">ATP-binding</keyword>
<organism evidence="15 16">
    <name type="scientific">Priapulus caudatus</name>
    <name type="common">Priapulid worm</name>
    <dbReference type="NCBI Taxonomy" id="37621"/>
    <lineage>
        <taxon>Eukaryota</taxon>
        <taxon>Metazoa</taxon>
        <taxon>Ecdysozoa</taxon>
        <taxon>Scalidophora</taxon>
        <taxon>Priapulida</taxon>
        <taxon>Priapulimorpha</taxon>
        <taxon>Priapulimorphida</taxon>
        <taxon>Priapulidae</taxon>
        <taxon>Priapulus</taxon>
    </lineage>
</organism>
<dbReference type="Gene3D" id="3.40.50.300">
    <property type="entry name" value="P-loop containing nucleotide triphosphate hydrolases"/>
    <property type="match status" value="3"/>
</dbReference>
<comment type="similarity">
    <text evidence="3">Belongs to the DEAD box helicase family. DEAH subfamily. DDX11/CHL1 sub-subfamily.</text>
</comment>
<keyword evidence="15" id="KW-1185">Reference proteome</keyword>
<evidence type="ECO:0000256" key="10">
    <source>
        <dbReference type="ARBA" id="ARBA00023014"/>
    </source>
</evidence>
<sequence>MDNSAKDNTEIYNDLPDCPADLRVEFPFPFKPYDIQVDFMRNLYKTLELGKIGIFESPTGTGKSLSLICASLAWLRDHEEKKATHLQELLDVESATTLSSSNGDVKADTADEPDWLRDFETNNEQNEKIRKLKEELEKKTRRQERMKRLKESNYRRKKVRSSTDVEFDKLFKEAPEKVKHAGSASDMYDSTDHEDDSDFVLGDYQSDEEITSRGCDSSDEEEEEHVTKIYYCSRTHSQLSQFVREVQKSPYGDDTAMVTLGSRQNLCVNESVRRLASLSLMNERCRELQKAKVSADSKEEEDGVVVKKRKVKAGSCPFYKYSPLQNYKDIVHAEVKDIEQLVDMGKKMKACPYFGTRYAIPGAQLVALPYNTLLHRQTREACGIKLEGNVVIIDEAHNLLETISNIHSMEVTGAQVSGAHSQLSQYLHRYQKRLLAKNLLYVRQILHVLQSCIKYLGGRPGCDPTVTSSGEEDTSLVTLNEFLFGCGIDNMNLFKLVRYCEKSMISRKLHGFVEKYQPPVVLQSRENTDNQLSSVGTFLQKLAKKKDPEERVNNVVPSNGETETVRLSSPLAHIEGFLQALTNCNKDGRIIVTRQETVAKSGLKFLLLNPAVHFSDIVRQCRAVVLAGGTMQPTAEFKEQLFLATGVPVSRLLEFSCGHVIPDGQLLPLTLAKGPSGADLDFTFKSRSTPQMIDELGRLLMNVCNVVPRGIVCFFPSYNYEKLAFTQWEASGLLARINAKKEVYREPKKANQVDRVLADYGTRIKESEKFGSVRTGAILFCVVGGKMSEGINFSDDLGRCIVMVGLPFPNMFSAELKEKMDYLNKNVATGPGKRQPGQIYYENLCMKAVNQSIGRAIRHRDDSAAILLLDQRYARASVVAALPGWIAEHVKCHSHFASAFSSLRKFFTTSKHGNN</sequence>
<dbReference type="PANTHER" id="PTHR11472">
    <property type="entry name" value="DNA REPAIR DEAD HELICASE RAD3/XP-D SUBFAMILY MEMBER"/>
    <property type="match status" value="1"/>
</dbReference>
<dbReference type="InterPro" id="IPR013020">
    <property type="entry name" value="Rad3/Chl1-like"/>
</dbReference>
<keyword evidence="11" id="KW-0413">Isomerase</keyword>
<gene>
    <name evidence="16" type="primary">LOC106817059</name>
</gene>
<dbReference type="GeneID" id="106817059"/>
<protein>
    <submittedName>
        <fullName evidence="16">Probable ATP-dependent RNA helicase DDX11 isoform X1</fullName>
    </submittedName>
</protein>
<keyword evidence="12" id="KW-0539">Nucleus</keyword>
<comment type="subcellular location">
    <subcellularLocation>
        <location evidence="2">Nucleus</location>
    </subcellularLocation>
</comment>
<keyword evidence="6" id="KW-0378">Hydrolase</keyword>
<dbReference type="GO" id="GO:0004386">
    <property type="term" value="F:helicase activity"/>
    <property type="evidence" value="ECO:0007669"/>
    <property type="project" value="UniProtKB-KW"/>
</dbReference>
<accession>A0ABM1EYC2</accession>
<keyword evidence="13" id="KW-0175">Coiled coil</keyword>
<evidence type="ECO:0000256" key="3">
    <source>
        <dbReference type="ARBA" id="ARBA00008435"/>
    </source>
</evidence>
<name>A0ABM1EYC2_PRICU</name>
<dbReference type="Pfam" id="PF06733">
    <property type="entry name" value="DEAD_2"/>
    <property type="match status" value="1"/>
</dbReference>
<evidence type="ECO:0000256" key="12">
    <source>
        <dbReference type="ARBA" id="ARBA00023242"/>
    </source>
</evidence>
<evidence type="ECO:0000256" key="13">
    <source>
        <dbReference type="SAM" id="Coils"/>
    </source>
</evidence>
<dbReference type="InterPro" id="IPR006555">
    <property type="entry name" value="ATP-dep_Helicase_C"/>
</dbReference>
<evidence type="ECO:0000313" key="15">
    <source>
        <dbReference type="Proteomes" id="UP000695022"/>
    </source>
</evidence>
<proteinExistence type="inferred from homology"/>
<evidence type="ECO:0000313" key="16">
    <source>
        <dbReference type="RefSeq" id="XP_014677193.1"/>
    </source>
</evidence>
<evidence type="ECO:0000259" key="14">
    <source>
        <dbReference type="PROSITE" id="PS51193"/>
    </source>
</evidence>
<keyword evidence="10" id="KW-0411">Iron-sulfur</keyword>
<evidence type="ECO:0000256" key="6">
    <source>
        <dbReference type="ARBA" id="ARBA00022801"/>
    </source>
</evidence>
<feature type="coiled-coil region" evidence="13">
    <location>
        <begin position="119"/>
        <end position="153"/>
    </location>
</feature>
<dbReference type="SUPFAM" id="SSF52540">
    <property type="entry name" value="P-loop containing nucleoside triphosphate hydrolases"/>
    <property type="match status" value="1"/>
</dbReference>
<dbReference type="SMART" id="SM00488">
    <property type="entry name" value="DEXDc2"/>
    <property type="match status" value="1"/>
</dbReference>